<protein>
    <submittedName>
        <fullName evidence="5">Asparaginase</fullName>
    </submittedName>
</protein>
<reference evidence="6" key="1">
    <citation type="journal article" date="2019" name="Int. J. Syst. Evol. Microbiol.">
        <title>The Global Catalogue of Microorganisms (GCM) 10K type strain sequencing project: providing services to taxonomists for standard genome sequencing and annotation.</title>
        <authorList>
            <consortium name="The Broad Institute Genomics Platform"/>
            <consortium name="The Broad Institute Genome Sequencing Center for Infectious Disease"/>
            <person name="Wu L."/>
            <person name="Ma J."/>
        </authorList>
    </citation>
    <scope>NUCLEOTIDE SEQUENCE [LARGE SCALE GENOMIC DNA]</scope>
    <source>
        <strain evidence="6">JCM 4816</strain>
    </source>
</reference>
<evidence type="ECO:0000313" key="5">
    <source>
        <dbReference type="EMBL" id="MFC5906064.1"/>
    </source>
</evidence>
<dbReference type="Gene3D" id="3.40.50.1170">
    <property type="entry name" value="L-asparaginase, N-terminal domain"/>
    <property type="match status" value="1"/>
</dbReference>
<dbReference type="PANTHER" id="PTHR11707">
    <property type="entry name" value="L-ASPARAGINASE"/>
    <property type="match status" value="1"/>
</dbReference>
<accession>A0ABW1FX87</accession>
<dbReference type="SFLD" id="SFLDS00057">
    <property type="entry name" value="Glutaminase/Asparaginase"/>
    <property type="match status" value="1"/>
</dbReference>
<dbReference type="InterPro" id="IPR040919">
    <property type="entry name" value="Asparaginase_C"/>
</dbReference>
<evidence type="ECO:0000259" key="3">
    <source>
        <dbReference type="Pfam" id="PF00710"/>
    </source>
</evidence>
<dbReference type="InterPro" id="IPR006034">
    <property type="entry name" value="Asparaginase/glutaminase-like"/>
</dbReference>
<sequence length="331" mass="33819">MGITLFTLGGTISMAGHQPGSPVVSRLTGAQLTAAVPGLAALGTPLTVEDVHAVPSGSLTFTHLLDLLAAASRAVRAGARGVVVSQGTDTLEETSYLADLLWPHEEPLVFTGAMRNPTLAGPDGPANLLAAALTAAAPAARGLGALVVLNDEVHAARWARKAHSTRTGAFVSPDTGPLGHVVEGGVRLFVRPPRQPVLRVDPAAVARTRVALHTVTLDDDPDVLTAVATGQDGLVVAGFGVGHVPAWFAEPLGDLAARMPVVLASRTGSGPVLHRTYGAPGSETDLRHRGLIGAGYLSPYRARVLLRLLLAGGADRDSVAAAFGRHGGDGS</sequence>
<evidence type="ECO:0000259" key="4">
    <source>
        <dbReference type="Pfam" id="PF17763"/>
    </source>
</evidence>
<keyword evidence="6" id="KW-1185">Reference proteome</keyword>
<dbReference type="InterPro" id="IPR027473">
    <property type="entry name" value="L-asparaginase_C"/>
</dbReference>
<dbReference type="Pfam" id="PF00710">
    <property type="entry name" value="Asparaginase"/>
    <property type="match status" value="1"/>
</dbReference>
<dbReference type="PRINTS" id="PR00139">
    <property type="entry name" value="ASNGLNASE"/>
</dbReference>
<dbReference type="PIRSF" id="PIRSF500176">
    <property type="entry name" value="L_ASNase"/>
    <property type="match status" value="1"/>
</dbReference>
<dbReference type="Pfam" id="PF17763">
    <property type="entry name" value="Asparaginase_C"/>
    <property type="match status" value="1"/>
</dbReference>
<dbReference type="InterPro" id="IPR027474">
    <property type="entry name" value="L-asparaginase_N"/>
</dbReference>
<evidence type="ECO:0000256" key="1">
    <source>
        <dbReference type="ARBA" id="ARBA00010518"/>
    </source>
</evidence>
<dbReference type="Gene3D" id="3.40.50.40">
    <property type="match status" value="1"/>
</dbReference>
<dbReference type="SUPFAM" id="SSF53774">
    <property type="entry name" value="Glutaminase/Asparaginase"/>
    <property type="match status" value="1"/>
</dbReference>
<dbReference type="CDD" id="cd08964">
    <property type="entry name" value="L-asparaginase_II"/>
    <property type="match status" value="1"/>
</dbReference>
<name>A0ABW1FX87_9ACTN</name>
<dbReference type="InterPro" id="IPR037152">
    <property type="entry name" value="L-asparaginase_N_sf"/>
</dbReference>
<dbReference type="PROSITE" id="PS51732">
    <property type="entry name" value="ASN_GLN_ASE_3"/>
    <property type="match status" value="1"/>
</dbReference>
<dbReference type="SMART" id="SM00870">
    <property type="entry name" value="Asparaginase"/>
    <property type="match status" value="1"/>
</dbReference>
<feature type="domain" description="Asparaginase/glutaminase C-terminal" evidence="4">
    <location>
        <begin position="209"/>
        <end position="323"/>
    </location>
</feature>
<dbReference type="RefSeq" id="WP_380579118.1">
    <property type="nucleotide sequence ID" value="NZ_JBHSQJ010000007.1"/>
</dbReference>
<comment type="similarity">
    <text evidence="1">Belongs to the asparaginase 1 family.</text>
</comment>
<proteinExistence type="inferred from homology"/>
<dbReference type="InterPro" id="IPR036152">
    <property type="entry name" value="Asp/glu_Ase-like_sf"/>
</dbReference>
<dbReference type="InterPro" id="IPR004550">
    <property type="entry name" value="AsnASE_II"/>
</dbReference>
<dbReference type="PANTHER" id="PTHR11707:SF28">
    <property type="entry name" value="60 KDA LYSOPHOSPHOLIPASE"/>
    <property type="match status" value="1"/>
</dbReference>
<dbReference type="Proteomes" id="UP001596174">
    <property type="component" value="Unassembled WGS sequence"/>
</dbReference>
<keyword evidence="2" id="KW-0378">Hydrolase</keyword>
<comment type="caution">
    <text evidence="5">The sequence shown here is derived from an EMBL/GenBank/DDBJ whole genome shotgun (WGS) entry which is preliminary data.</text>
</comment>
<organism evidence="5 6">
    <name type="scientific">Streptacidiphilus monticola</name>
    <dbReference type="NCBI Taxonomy" id="2161674"/>
    <lineage>
        <taxon>Bacteria</taxon>
        <taxon>Bacillati</taxon>
        <taxon>Actinomycetota</taxon>
        <taxon>Actinomycetes</taxon>
        <taxon>Kitasatosporales</taxon>
        <taxon>Streptomycetaceae</taxon>
        <taxon>Streptacidiphilus</taxon>
    </lineage>
</organism>
<feature type="domain" description="L-asparaginase N-terminal" evidence="3">
    <location>
        <begin position="3"/>
        <end position="191"/>
    </location>
</feature>
<dbReference type="PIRSF" id="PIRSF001220">
    <property type="entry name" value="L-ASNase_gatD"/>
    <property type="match status" value="1"/>
</dbReference>
<gene>
    <name evidence="5" type="ORF">ACFP3V_02360</name>
</gene>
<evidence type="ECO:0000256" key="2">
    <source>
        <dbReference type="ARBA" id="ARBA00022801"/>
    </source>
</evidence>
<evidence type="ECO:0000313" key="6">
    <source>
        <dbReference type="Proteomes" id="UP001596174"/>
    </source>
</evidence>
<dbReference type="EMBL" id="JBHSQJ010000007">
    <property type="protein sequence ID" value="MFC5906064.1"/>
    <property type="molecule type" value="Genomic_DNA"/>
</dbReference>